<dbReference type="GO" id="GO:0005737">
    <property type="term" value="C:cytoplasm"/>
    <property type="evidence" value="ECO:0007669"/>
    <property type="project" value="TreeGrafter"/>
</dbReference>
<sequence>MGKVKKQVRGDAVTKPYALTDQLTSVGVVKKVKTKNSRRDDDDHEKDEIVDDTLSRKIIKEAKKQLDELEDDHEIRETQVSSKKKISLKTSKKIGDDDDHSSDADSIDFDMDHHDNAPEIDEEEERALRKFMLQSKVSDNANSGGVGGGRLLSDIIMEKIEEKRFELESTMSQSNLSFRKNNKNDPYNTNGLDPKLVELFRDVGKVLSTYRSGKLPKAFKIIPKLTNWEQVLFLTSPEKWTAASVYQATRIFVSNLNGRMCQRFLSLILFPRIRDDITEFKKLNFHLYQALAKALFKPAAFFKAILLPLCESGDCTLREATIIGSLLTKCSVPSLHSAAAMLKIAEMNYSGANSLFLRILIDKKYTLPFRVIDGLVEHFLKFSTDDRQLPVLWHQSLLAFVQRYKADLSTEQKEHLMELIKTHYHHQISPEVRWELSTAQSRDVEDQEPIVGDQDELEYSDEQFDDDD</sequence>
<evidence type="ECO:0000313" key="7">
    <source>
        <dbReference type="Proteomes" id="UP000887565"/>
    </source>
</evidence>
<name>A0A915HMX0_ROMCU</name>
<comment type="similarity">
    <text evidence="2">Belongs to the bystin family.</text>
</comment>
<organism evidence="7 8">
    <name type="scientific">Romanomermis culicivorax</name>
    <name type="common">Nematode worm</name>
    <dbReference type="NCBI Taxonomy" id="13658"/>
    <lineage>
        <taxon>Eukaryota</taxon>
        <taxon>Metazoa</taxon>
        <taxon>Ecdysozoa</taxon>
        <taxon>Nematoda</taxon>
        <taxon>Enoplea</taxon>
        <taxon>Dorylaimia</taxon>
        <taxon>Mermithida</taxon>
        <taxon>Mermithoidea</taxon>
        <taxon>Mermithidae</taxon>
        <taxon>Romanomermis</taxon>
    </lineage>
</organism>
<evidence type="ECO:0000313" key="8">
    <source>
        <dbReference type="WBParaSite" id="nRc.2.0.1.t02845-RA"/>
    </source>
</evidence>
<dbReference type="Proteomes" id="UP000887565">
    <property type="component" value="Unplaced"/>
</dbReference>
<keyword evidence="3" id="KW-0690">Ribosome biogenesis</keyword>
<evidence type="ECO:0000256" key="6">
    <source>
        <dbReference type="SAM" id="MobiDB-lite"/>
    </source>
</evidence>
<dbReference type="Gene3D" id="1.25.40.480">
    <property type="match status" value="1"/>
</dbReference>
<evidence type="ECO:0000256" key="2">
    <source>
        <dbReference type="ARBA" id="ARBA00007114"/>
    </source>
</evidence>
<feature type="compositionally biased region" description="Acidic residues" evidence="6">
    <location>
        <begin position="445"/>
        <end position="468"/>
    </location>
</feature>
<protein>
    <recommendedName>
        <fullName evidence="5">Bystin</fullName>
    </recommendedName>
</protein>
<dbReference type="InterPro" id="IPR007955">
    <property type="entry name" value="Bystin"/>
</dbReference>
<dbReference type="AlphaFoldDB" id="A0A915HMX0"/>
<proteinExistence type="inferred from homology"/>
<dbReference type="Pfam" id="PF05291">
    <property type="entry name" value="Bystin"/>
    <property type="match status" value="1"/>
</dbReference>
<reference evidence="8" key="1">
    <citation type="submission" date="2022-11" db="UniProtKB">
        <authorList>
            <consortium name="WormBaseParasite"/>
        </authorList>
    </citation>
    <scope>IDENTIFICATION</scope>
</reference>
<dbReference type="WBParaSite" id="nRc.2.0.1.t02845-RA">
    <property type="protein sequence ID" value="nRc.2.0.1.t02845-RA"/>
    <property type="gene ID" value="nRc.2.0.1.g02845"/>
</dbReference>
<evidence type="ECO:0000256" key="5">
    <source>
        <dbReference type="ARBA" id="ARBA00074032"/>
    </source>
</evidence>
<comment type="subcellular location">
    <subcellularLocation>
        <location evidence="1">Nucleus</location>
        <location evidence="1">Nucleolus</location>
    </subcellularLocation>
</comment>
<feature type="compositionally biased region" description="Basic residues" evidence="6">
    <location>
        <begin position="82"/>
        <end position="92"/>
    </location>
</feature>
<dbReference type="PANTHER" id="PTHR12821">
    <property type="entry name" value="BYSTIN"/>
    <property type="match status" value="1"/>
</dbReference>
<keyword evidence="7" id="KW-1185">Reference proteome</keyword>
<evidence type="ECO:0000256" key="3">
    <source>
        <dbReference type="ARBA" id="ARBA00022517"/>
    </source>
</evidence>
<dbReference type="GO" id="GO:0006364">
    <property type="term" value="P:rRNA processing"/>
    <property type="evidence" value="ECO:0007669"/>
    <property type="project" value="TreeGrafter"/>
</dbReference>
<dbReference type="PANTHER" id="PTHR12821:SF0">
    <property type="entry name" value="BYSTIN"/>
    <property type="match status" value="1"/>
</dbReference>
<feature type="region of interest" description="Disordered" evidence="6">
    <location>
        <begin position="65"/>
        <end position="112"/>
    </location>
</feature>
<accession>A0A915HMX0</accession>
<feature type="compositionally biased region" description="Acidic residues" evidence="6">
    <location>
        <begin position="96"/>
        <end position="109"/>
    </location>
</feature>
<keyword evidence="4" id="KW-0539">Nucleus</keyword>
<evidence type="ECO:0000256" key="1">
    <source>
        <dbReference type="ARBA" id="ARBA00004604"/>
    </source>
</evidence>
<evidence type="ECO:0000256" key="4">
    <source>
        <dbReference type="ARBA" id="ARBA00023242"/>
    </source>
</evidence>
<dbReference type="GO" id="GO:0030515">
    <property type="term" value="F:snoRNA binding"/>
    <property type="evidence" value="ECO:0007669"/>
    <property type="project" value="TreeGrafter"/>
</dbReference>
<dbReference type="GO" id="GO:0030688">
    <property type="term" value="C:preribosome, small subunit precursor"/>
    <property type="evidence" value="ECO:0007669"/>
    <property type="project" value="TreeGrafter"/>
</dbReference>
<dbReference type="GO" id="GO:0005730">
    <property type="term" value="C:nucleolus"/>
    <property type="evidence" value="ECO:0007669"/>
    <property type="project" value="UniProtKB-SubCell"/>
</dbReference>
<feature type="region of interest" description="Disordered" evidence="6">
    <location>
        <begin position="437"/>
        <end position="468"/>
    </location>
</feature>
<feature type="compositionally biased region" description="Basic and acidic residues" evidence="6">
    <location>
        <begin position="65"/>
        <end position="77"/>
    </location>
</feature>
<dbReference type="FunFam" id="1.25.40.480:FF:000001">
    <property type="entry name" value="Bystin (51.6 kD)-like"/>
    <property type="match status" value="1"/>
</dbReference>